<evidence type="ECO:0000256" key="10">
    <source>
        <dbReference type="ARBA" id="ARBA00022989"/>
    </source>
</evidence>
<reference evidence="20" key="2">
    <citation type="submission" date="2021-12" db="EMBL/GenBank/DDBJ databases">
        <title>Resequencing data analysis of finger millet.</title>
        <authorList>
            <person name="Hatakeyama M."/>
            <person name="Aluri S."/>
            <person name="Balachadran M.T."/>
            <person name="Sivarajan S.R."/>
            <person name="Poveda L."/>
            <person name="Shimizu-Inatsugi R."/>
            <person name="Schlapbach R."/>
            <person name="Sreeman S.M."/>
            <person name="Shimizu K.K."/>
        </authorList>
    </citation>
    <scope>NUCLEOTIDE SEQUENCE</scope>
</reference>
<dbReference type="Gene3D" id="3.30.200.20">
    <property type="entry name" value="Phosphorylase Kinase, domain 1"/>
    <property type="match status" value="1"/>
</dbReference>
<evidence type="ECO:0000313" key="21">
    <source>
        <dbReference type="Proteomes" id="UP001054889"/>
    </source>
</evidence>
<evidence type="ECO:0000256" key="15">
    <source>
        <dbReference type="ARBA" id="ARBA00048679"/>
    </source>
</evidence>
<dbReference type="Proteomes" id="UP001054889">
    <property type="component" value="Unassembled WGS sequence"/>
</dbReference>
<dbReference type="EC" id="2.7.11.1" evidence="2"/>
<dbReference type="PROSITE" id="PS00108">
    <property type="entry name" value="PROTEIN_KINASE_ST"/>
    <property type="match status" value="1"/>
</dbReference>
<comment type="catalytic activity">
    <reaction evidence="14">
        <text>L-threonyl-[protein] + ATP = O-phospho-L-threonyl-[protein] + ADP + H(+)</text>
        <dbReference type="Rhea" id="RHEA:46608"/>
        <dbReference type="Rhea" id="RHEA-COMP:11060"/>
        <dbReference type="Rhea" id="RHEA-COMP:11605"/>
        <dbReference type="ChEBI" id="CHEBI:15378"/>
        <dbReference type="ChEBI" id="CHEBI:30013"/>
        <dbReference type="ChEBI" id="CHEBI:30616"/>
        <dbReference type="ChEBI" id="CHEBI:61977"/>
        <dbReference type="ChEBI" id="CHEBI:456216"/>
        <dbReference type="EC" id="2.7.11.1"/>
    </reaction>
</comment>
<proteinExistence type="predicted"/>
<keyword evidence="8" id="KW-0418">Kinase</keyword>
<reference evidence="20" key="1">
    <citation type="journal article" date="2018" name="DNA Res.">
        <title>Multiple hybrid de novo genome assembly of finger millet, an orphan allotetraploid crop.</title>
        <authorList>
            <person name="Hatakeyama M."/>
            <person name="Aluri S."/>
            <person name="Balachadran M.T."/>
            <person name="Sivarajan S.R."/>
            <person name="Patrignani A."/>
            <person name="Gruter S."/>
            <person name="Poveda L."/>
            <person name="Shimizu-Inatsugi R."/>
            <person name="Baeten J."/>
            <person name="Francoijs K.J."/>
            <person name="Nataraja K.N."/>
            <person name="Reddy Y.A.N."/>
            <person name="Phadnis S."/>
            <person name="Ravikumar R.L."/>
            <person name="Schlapbach R."/>
            <person name="Sreeman S.M."/>
            <person name="Shimizu K.K."/>
        </authorList>
    </citation>
    <scope>NUCLEOTIDE SEQUENCE</scope>
</reference>
<keyword evidence="7 16" id="KW-0547">Nucleotide-binding</keyword>
<keyword evidence="4" id="KW-0808">Transferase</keyword>
<feature type="binding site" evidence="16">
    <location>
        <position position="350"/>
    </location>
    <ligand>
        <name>ATP</name>
        <dbReference type="ChEBI" id="CHEBI:30616"/>
    </ligand>
</feature>
<comment type="caution">
    <text evidence="20">The sequence shown here is derived from an EMBL/GenBank/DDBJ whole genome shotgun (WGS) entry which is preliminary data.</text>
</comment>
<feature type="domain" description="Protein kinase" evidence="19">
    <location>
        <begin position="320"/>
        <end position="583"/>
    </location>
</feature>
<comment type="subcellular location">
    <subcellularLocation>
        <location evidence="1">Membrane</location>
        <topology evidence="1">Single-pass type I membrane protein</topology>
    </subcellularLocation>
</comment>
<dbReference type="AlphaFoldDB" id="A0AAV5C491"/>
<accession>A0AAV5C491</accession>
<evidence type="ECO:0000256" key="12">
    <source>
        <dbReference type="ARBA" id="ARBA00023170"/>
    </source>
</evidence>
<dbReference type="SUPFAM" id="SSF56112">
    <property type="entry name" value="Protein kinase-like (PK-like)"/>
    <property type="match status" value="1"/>
</dbReference>
<dbReference type="EMBL" id="BQKI01000004">
    <property type="protein sequence ID" value="GJM92364.1"/>
    <property type="molecule type" value="Genomic_DNA"/>
</dbReference>
<feature type="chain" id="PRO_5044022700" description="non-specific serine/threonine protein kinase" evidence="18">
    <location>
        <begin position="27"/>
        <end position="655"/>
    </location>
</feature>
<evidence type="ECO:0000256" key="14">
    <source>
        <dbReference type="ARBA" id="ARBA00047899"/>
    </source>
</evidence>
<evidence type="ECO:0000313" key="20">
    <source>
        <dbReference type="EMBL" id="GJM92364.1"/>
    </source>
</evidence>
<keyword evidence="12" id="KW-0675">Receptor</keyword>
<feature type="transmembrane region" description="Helical" evidence="17">
    <location>
        <begin position="253"/>
        <end position="276"/>
    </location>
</feature>
<dbReference type="FunFam" id="1.10.510.10:FF:000287">
    <property type="entry name" value="probable LRR receptor-like serine/threonine-protein kinase RKF3"/>
    <property type="match status" value="1"/>
</dbReference>
<dbReference type="InterPro" id="IPR000719">
    <property type="entry name" value="Prot_kinase_dom"/>
</dbReference>
<gene>
    <name evidence="20" type="primary">ga08833</name>
    <name evidence="20" type="ORF">PR202_ga08833</name>
</gene>
<evidence type="ECO:0000256" key="17">
    <source>
        <dbReference type="SAM" id="Phobius"/>
    </source>
</evidence>
<keyword evidence="13" id="KW-0325">Glycoprotein</keyword>
<dbReference type="GO" id="GO:0016020">
    <property type="term" value="C:membrane"/>
    <property type="evidence" value="ECO:0007669"/>
    <property type="project" value="UniProtKB-SubCell"/>
</dbReference>
<evidence type="ECO:0000256" key="16">
    <source>
        <dbReference type="PROSITE-ProRule" id="PRU10141"/>
    </source>
</evidence>
<evidence type="ECO:0000256" key="3">
    <source>
        <dbReference type="ARBA" id="ARBA00022527"/>
    </source>
</evidence>
<protein>
    <recommendedName>
        <fullName evidence="2">non-specific serine/threonine protein kinase</fullName>
        <ecNumber evidence="2">2.7.11.1</ecNumber>
    </recommendedName>
</protein>
<dbReference type="GO" id="GO:0005524">
    <property type="term" value="F:ATP binding"/>
    <property type="evidence" value="ECO:0007669"/>
    <property type="project" value="UniProtKB-UniRule"/>
</dbReference>
<evidence type="ECO:0000256" key="7">
    <source>
        <dbReference type="ARBA" id="ARBA00022741"/>
    </source>
</evidence>
<keyword evidence="11 17" id="KW-0472">Membrane</keyword>
<keyword evidence="5 17" id="KW-0812">Transmembrane</keyword>
<organism evidence="20 21">
    <name type="scientific">Eleusine coracana subsp. coracana</name>
    <dbReference type="NCBI Taxonomy" id="191504"/>
    <lineage>
        <taxon>Eukaryota</taxon>
        <taxon>Viridiplantae</taxon>
        <taxon>Streptophyta</taxon>
        <taxon>Embryophyta</taxon>
        <taxon>Tracheophyta</taxon>
        <taxon>Spermatophyta</taxon>
        <taxon>Magnoliopsida</taxon>
        <taxon>Liliopsida</taxon>
        <taxon>Poales</taxon>
        <taxon>Poaceae</taxon>
        <taxon>PACMAD clade</taxon>
        <taxon>Chloridoideae</taxon>
        <taxon>Cynodonteae</taxon>
        <taxon>Eleusininae</taxon>
        <taxon>Eleusine</taxon>
    </lineage>
</organism>
<dbReference type="PANTHER" id="PTHR47973">
    <property type="entry name" value="CYSTEINE-RICH RECEPTOR-LIKE PROTEIN KINASE 3"/>
    <property type="match status" value="1"/>
</dbReference>
<dbReference type="InterPro" id="IPR008271">
    <property type="entry name" value="Ser/Thr_kinase_AS"/>
</dbReference>
<keyword evidence="21" id="KW-1185">Reference proteome</keyword>
<evidence type="ECO:0000256" key="2">
    <source>
        <dbReference type="ARBA" id="ARBA00012513"/>
    </source>
</evidence>
<comment type="catalytic activity">
    <reaction evidence="15">
        <text>L-seryl-[protein] + ATP = O-phospho-L-seryl-[protein] + ADP + H(+)</text>
        <dbReference type="Rhea" id="RHEA:17989"/>
        <dbReference type="Rhea" id="RHEA-COMP:9863"/>
        <dbReference type="Rhea" id="RHEA-COMP:11604"/>
        <dbReference type="ChEBI" id="CHEBI:15378"/>
        <dbReference type="ChEBI" id="CHEBI:29999"/>
        <dbReference type="ChEBI" id="CHEBI:30616"/>
        <dbReference type="ChEBI" id="CHEBI:83421"/>
        <dbReference type="ChEBI" id="CHEBI:456216"/>
        <dbReference type="EC" id="2.7.11.1"/>
    </reaction>
</comment>
<keyword evidence="6 18" id="KW-0732">Signal</keyword>
<evidence type="ECO:0000256" key="6">
    <source>
        <dbReference type="ARBA" id="ARBA00022729"/>
    </source>
</evidence>
<dbReference type="InterPro" id="IPR011009">
    <property type="entry name" value="Kinase-like_dom_sf"/>
</dbReference>
<evidence type="ECO:0000259" key="19">
    <source>
        <dbReference type="PROSITE" id="PS50011"/>
    </source>
</evidence>
<evidence type="ECO:0000256" key="8">
    <source>
        <dbReference type="ARBA" id="ARBA00022777"/>
    </source>
</evidence>
<name>A0AAV5C491_ELECO</name>
<evidence type="ECO:0000256" key="13">
    <source>
        <dbReference type="ARBA" id="ARBA00023180"/>
    </source>
</evidence>
<dbReference type="Pfam" id="PF00069">
    <property type="entry name" value="Pkinase"/>
    <property type="match status" value="1"/>
</dbReference>
<dbReference type="Pfam" id="PF19160">
    <property type="entry name" value="SPARK"/>
    <property type="match status" value="1"/>
</dbReference>
<dbReference type="CDD" id="cd14066">
    <property type="entry name" value="STKc_IRAK"/>
    <property type="match status" value="1"/>
</dbReference>
<dbReference type="InterPro" id="IPR043891">
    <property type="entry name" value="SPARK"/>
</dbReference>
<evidence type="ECO:0000256" key="18">
    <source>
        <dbReference type="SAM" id="SignalP"/>
    </source>
</evidence>
<sequence length="655" mass="69687">MTTAVWRHDVGFLVVVLLLRSPAAKAGSGGNSSPSCPLDLRYVSTLPWDRAPCLPPVTNRTACCTTLLSVLGVGLASRLRSTGRFRLPSAPASAACLRAFSAALAAPPVSLPGSSRVVSGCFPDPAQLAISPAYCAGVTDAAQYEAVVGNSSAAQLNASCGADLASMSVCSRCLAAGIDASSRLTVAANDGSKSLNCFYLTVLYAAGISSSSGPDSLATANCVLGLALSTPLLSSPTSSSPPSSSSSTNHTNIAVATTIPIASVLLVFLIIALLLLSRKKRHDNNNRKGIIHLSRRDRHRPNTGSVLFDVGELAQATGGFSDRHVIGRGGFGVVYRGVLPGDGTVVAVKKMLDPDVDDELTNEVEIISQLRHRNLVPLRGCCITSDDDHQGGGKQMFLVYDYMPNGSLDQYIFSTEDANSKRLLLSWAQRRSVILDVARGLEYLHHGVKPGIFHRDIKASNVLLDADMRASLADFGLARRSREGQSHLTTRVAGTHGYLAPEYALYGQLTERSDVYSFGVLVLEVMTARRALDLADPAGVVLVTDWAWERVRAGRPGDVLAEALRGDNNNNNNNHEAAMERFVRVGILCAHVTVACRPTMPEALRMLEGDVDVPELPDRPQPFGFGGQRIAFDAANFSVSSVMSGPFVDFGDMLR</sequence>
<dbReference type="SMART" id="SM00220">
    <property type="entry name" value="S_TKc"/>
    <property type="match status" value="1"/>
</dbReference>
<dbReference type="GO" id="GO:0004674">
    <property type="term" value="F:protein serine/threonine kinase activity"/>
    <property type="evidence" value="ECO:0007669"/>
    <property type="project" value="UniProtKB-KW"/>
</dbReference>
<dbReference type="InterPro" id="IPR017441">
    <property type="entry name" value="Protein_kinase_ATP_BS"/>
</dbReference>
<feature type="signal peptide" evidence="18">
    <location>
        <begin position="1"/>
        <end position="26"/>
    </location>
</feature>
<evidence type="ECO:0000256" key="5">
    <source>
        <dbReference type="ARBA" id="ARBA00022692"/>
    </source>
</evidence>
<dbReference type="PROSITE" id="PS00107">
    <property type="entry name" value="PROTEIN_KINASE_ATP"/>
    <property type="match status" value="1"/>
</dbReference>
<dbReference type="InterPro" id="IPR052059">
    <property type="entry name" value="CR_Ser/Thr_kinase"/>
</dbReference>
<keyword evidence="9 16" id="KW-0067">ATP-binding</keyword>
<dbReference type="Gene3D" id="1.10.510.10">
    <property type="entry name" value="Transferase(Phosphotransferase) domain 1"/>
    <property type="match status" value="1"/>
</dbReference>
<dbReference type="PROSITE" id="PS50011">
    <property type="entry name" value="PROTEIN_KINASE_DOM"/>
    <property type="match status" value="1"/>
</dbReference>
<keyword evidence="3" id="KW-0723">Serine/threonine-protein kinase</keyword>
<evidence type="ECO:0000256" key="1">
    <source>
        <dbReference type="ARBA" id="ARBA00004479"/>
    </source>
</evidence>
<evidence type="ECO:0000256" key="9">
    <source>
        <dbReference type="ARBA" id="ARBA00022840"/>
    </source>
</evidence>
<keyword evidence="10 17" id="KW-1133">Transmembrane helix</keyword>
<evidence type="ECO:0000256" key="4">
    <source>
        <dbReference type="ARBA" id="ARBA00022679"/>
    </source>
</evidence>
<evidence type="ECO:0000256" key="11">
    <source>
        <dbReference type="ARBA" id="ARBA00023136"/>
    </source>
</evidence>